<dbReference type="PROSITE" id="PS51318">
    <property type="entry name" value="TAT"/>
    <property type="match status" value="1"/>
</dbReference>
<evidence type="ECO:0000313" key="2">
    <source>
        <dbReference type="EMBL" id="GAA5509007.1"/>
    </source>
</evidence>
<organism evidence="2 3">
    <name type="scientific">Novipirellula caenicola</name>
    <dbReference type="NCBI Taxonomy" id="1536901"/>
    <lineage>
        <taxon>Bacteria</taxon>
        <taxon>Pseudomonadati</taxon>
        <taxon>Planctomycetota</taxon>
        <taxon>Planctomycetia</taxon>
        <taxon>Pirellulales</taxon>
        <taxon>Pirellulaceae</taxon>
        <taxon>Novipirellula</taxon>
    </lineage>
</organism>
<dbReference type="InterPro" id="IPR011447">
    <property type="entry name" value="DUF1552"/>
</dbReference>
<name>A0ABP9VV40_9BACT</name>
<keyword evidence="1" id="KW-0732">Signal</keyword>
<protein>
    <recommendedName>
        <fullName evidence="4">Secreted protein containing DUF1552</fullName>
    </recommendedName>
</protein>
<comment type="caution">
    <text evidence="2">The sequence shown here is derived from an EMBL/GenBank/DDBJ whole genome shotgun (WGS) entry which is preliminary data.</text>
</comment>
<dbReference type="Proteomes" id="UP001416858">
    <property type="component" value="Unassembled WGS sequence"/>
</dbReference>
<evidence type="ECO:0000313" key="3">
    <source>
        <dbReference type="Proteomes" id="UP001416858"/>
    </source>
</evidence>
<dbReference type="EMBL" id="BAABRO010000012">
    <property type="protein sequence ID" value="GAA5509007.1"/>
    <property type="molecule type" value="Genomic_DNA"/>
</dbReference>
<accession>A0ABP9VV40</accession>
<sequence length="457" mass="50735">MNTQPPTKARMNNATRRRFLKGMGVSLALPWMHSALPSSVRAASDATGGNAPLRTAFLYFPNGVWEKAWVPETEGSDYTLTPSLEPLADVRSDVLVLSGLDKKNSHGGDGHYAKTANFLTGMPVTKTTSKDISSGGISVDQLIAKQFKGKTPITSLELATEPVISGIDSNVGYTRLYGSYISWETPNRPVAKEMNPRIVYDRLFGRDANTSQSEAESYQNLLDYVLDDAKRVRGRLGRDDQFKMDEYLEAVRAVERRIEFATRGQAREWEPSIDPAEIARRRPGVPNDFREHIDVMLDLMVLAFQTDSTRVASFMFANDVSGRNFSFLDGVKGGHHEMSHHENKDAKIDQYQQINRWHVEQFATLLKKMKGIQEGESTLLDNSMIMFGSSISDGNRHDPDNLPILVAGRGGGKIQSGRHIAYKDMPLCNLYHSMLDANGVEVESFGDSTGPLAELLS</sequence>
<reference evidence="2 3" key="1">
    <citation type="submission" date="2024-02" db="EMBL/GenBank/DDBJ databases">
        <title>Rhodopirellula caenicola NBRC 110016.</title>
        <authorList>
            <person name="Ichikawa N."/>
            <person name="Katano-Makiyama Y."/>
            <person name="Hidaka K."/>
        </authorList>
    </citation>
    <scope>NUCLEOTIDE SEQUENCE [LARGE SCALE GENOMIC DNA]</scope>
    <source>
        <strain evidence="2 3">NBRC 110016</strain>
    </source>
</reference>
<feature type="chain" id="PRO_5047241652" description="Secreted protein containing DUF1552" evidence="1">
    <location>
        <begin position="43"/>
        <end position="457"/>
    </location>
</feature>
<evidence type="ECO:0008006" key="4">
    <source>
        <dbReference type="Google" id="ProtNLM"/>
    </source>
</evidence>
<feature type="signal peptide" evidence="1">
    <location>
        <begin position="1"/>
        <end position="42"/>
    </location>
</feature>
<keyword evidence="3" id="KW-1185">Reference proteome</keyword>
<dbReference type="Pfam" id="PF07586">
    <property type="entry name" value="HXXSHH"/>
    <property type="match status" value="1"/>
</dbReference>
<proteinExistence type="predicted"/>
<dbReference type="InterPro" id="IPR006311">
    <property type="entry name" value="TAT_signal"/>
</dbReference>
<gene>
    <name evidence="2" type="ORF">Rcae01_04476</name>
</gene>
<evidence type="ECO:0000256" key="1">
    <source>
        <dbReference type="SAM" id="SignalP"/>
    </source>
</evidence>